<dbReference type="InterPro" id="IPR009362">
    <property type="entry name" value="YhcG_C"/>
</dbReference>
<dbReference type="Gene3D" id="3.40.1350.10">
    <property type="match status" value="1"/>
</dbReference>
<comment type="caution">
    <text evidence="3">The sequence shown here is derived from an EMBL/GenBank/DDBJ whole genome shotgun (WGS) entry which is preliminary data.</text>
</comment>
<reference evidence="3 4" key="1">
    <citation type="submission" date="2017-02" db="EMBL/GenBank/DDBJ databases">
        <title>Draft genome sequence of Moraxella porci CCUG 54912T type strain.</title>
        <authorList>
            <person name="Salva-Serra F."/>
            <person name="Engstrom-Jakobsson H."/>
            <person name="Thorell K."/>
            <person name="Jaen-Luchoro D."/>
            <person name="Gonzales-Siles L."/>
            <person name="Karlsson R."/>
            <person name="Yazdan S."/>
            <person name="Boulund F."/>
            <person name="Johnning A."/>
            <person name="Engstrand L."/>
            <person name="Kristiansson E."/>
            <person name="Moore E."/>
        </authorList>
    </citation>
    <scope>NUCLEOTIDE SEQUENCE [LARGE SCALE GENOMIC DNA]</scope>
    <source>
        <strain evidence="3 4">CCUG 54912</strain>
    </source>
</reference>
<dbReference type="InterPro" id="IPR053148">
    <property type="entry name" value="PD-DEXK-like_domain"/>
</dbReference>
<feature type="domain" description="YhcG PDDEXK nuclease" evidence="1">
    <location>
        <begin position="175"/>
        <end position="329"/>
    </location>
</feature>
<evidence type="ECO:0000313" key="4">
    <source>
        <dbReference type="Proteomes" id="UP000190683"/>
    </source>
</evidence>
<dbReference type="GO" id="GO:0003676">
    <property type="term" value="F:nucleic acid binding"/>
    <property type="evidence" value="ECO:0007669"/>
    <property type="project" value="InterPro"/>
</dbReference>
<dbReference type="PANTHER" id="PTHR30547:SF0">
    <property type="entry name" value="BLR8175 PROTEIN"/>
    <property type="match status" value="1"/>
</dbReference>
<evidence type="ECO:0000259" key="1">
    <source>
        <dbReference type="Pfam" id="PF06250"/>
    </source>
</evidence>
<dbReference type="Pfam" id="PF06250">
    <property type="entry name" value="YhcG_C"/>
    <property type="match status" value="1"/>
</dbReference>
<accession>A0A1T0CNU8</accession>
<sequence>MSKENPLLPVDYGQWLTEIKGRVLAARQKAVLAANAELISLYWHIGRDILERQAAQGWGSKVIDRLGRDLREAFPEMKGFSRANLLYMRAFAEAWTDEQIVQQAVGQLPWGHNVLLLNRVKNAEARLFYVQKALAESWSRATLEIHIKNRLHERQGQAVTNFTARLPAPTSALAQETLKDPYLFDFLGLGEEAHERDIEQALVQHITRFLLELGSGFAFVGRQYRLEVNGDEFFIDLLFYHTRLKCYVVVELKATAFKPEHAGQLNFYLAAVDAQIKAPDDHPTIGLLLCKTQNRLVAEYALSGIDKPIGIAEYELVRALPEPLVTNLPTVEQLESELSDWQDEDGQVSEISG</sequence>
<dbReference type="RefSeq" id="WP_078318320.1">
    <property type="nucleotide sequence ID" value="NZ_MUYV01000011.1"/>
</dbReference>
<dbReference type="Proteomes" id="UP000190683">
    <property type="component" value="Unassembled WGS sequence"/>
</dbReference>
<evidence type="ECO:0008006" key="5">
    <source>
        <dbReference type="Google" id="ProtNLM"/>
    </source>
</evidence>
<dbReference type="InterPro" id="IPR041527">
    <property type="entry name" value="YhcG_N"/>
</dbReference>
<feature type="domain" description="YhcG N-terminal" evidence="2">
    <location>
        <begin position="18"/>
        <end position="154"/>
    </location>
</feature>
<name>A0A1T0CNU8_9GAMM</name>
<proteinExistence type="predicted"/>
<organism evidence="3 4">
    <name type="scientific">Moraxella porci DSM 25326</name>
    <dbReference type="NCBI Taxonomy" id="573983"/>
    <lineage>
        <taxon>Bacteria</taxon>
        <taxon>Pseudomonadati</taxon>
        <taxon>Pseudomonadota</taxon>
        <taxon>Gammaproteobacteria</taxon>
        <taxon>Moraxellales</taxon>
        <taxon>Moraxellaceae</taxon>
        <taxon>Moraxella</taxon>
    </lineage>
</organism>
<dbReference type="PANTHER" id="PTHR30547">
    <property type="entry name" value="UNCHARACTERIZED PROTEIN YHCG-RELATED"/>
    <property type="match status" value="1"/>
</dbReference>
<gene>
    <name evidence="3" type="ORF">B0681_08615</name>
</gene>
<dbReference type="InterPro" id="IPR011856">
    <property type="entry name" value="tRNA_endonuc-like_dom_sf"/>
</dbReference>
<evidence type="ECO:0000313" key="3">
    <source>
        <dbReference type="EMBL" id="OOS24006.1"/>
    </source>
</evidence>
<evidence type="ECO:0000259" key="2">
    <source>
        <dbReference type="Pfam" id="PF17761"/>
    </source>
</evidence>
<protein>
    <recommendedName>
        <fullName evidence="5">DUF1016 domain-containing protein</fullName>
    </recommendedName>
</protein>
<dbReference type="STRING" id="573983.B0681_08615"/>
<dbReference type="Pfam" id="PF17761">
    <property type="entry name" value="DUF1016_N"/>
    <property type="match status" value="1"/>
</dbReference>
<dbReference type="AlphaFoldDB" id="A0A1T0CNU8"/>
<dbReference type="EMBL" id="MUYV01000011">
    <property type="protein sequence ID" value="OOS24006.1"/>
    <property type="molecule type" value="Genomic_DNA"/>
</dbReference>
<keyword evidence="4" id="KW-1185">Reference proteome</keyword>